<evidence type="ECO:0000313" key="3">
    <source>
        <dbReference type="Proteomes" id="UP000019484"/>
    </source>
</evidence>
<accession>W9XW94</accession>
<protein>
    <recommendedName>
        <fullName evidence="4">Clr5 domain-containing protein</fullName>
    </recommendedName>
</protein>
<evidence type="ECO:0000313" key="2">
    <source>
        <dbReference type="EMBL" id="EXJ81625.1"/>
    </source>
</evidence>
<feature type="compositionally biased region" description="Low complexity" evidence="1">
    <location>
        <begin position="1"/>
        <end position="11"/>
    </location>
</feature>
<evidence type="ECO:0000256" key="1">
    <source>
        <dbReference type="SAM" id="MobiDB-lite"/>
    </source>
</evidence>
<reference evidence="2 3" key="1">
    <citation type="submission" date="2013-03" db="EMBL/GenBank/DDBJ databases">
        <title>The Genome Sequence of Capronia coronata CBS 617.96.</title>
        <authorList>
            <consortium name="The Broad Institute Genomics Platform"/>
            <person name="Cuomo C."/>
            <person name="de Hoog S."/>
            <person name="Gorbushina A."/>
            <person name="Walker B."/>
            <person name="Young S.K."/>
            <person name="Zeng Q."/>
            <person name="Gargeya S."/>
            <person name="Fitzgerald M."/>
            <person name="Haas B."/>
            <person name="Abouelleil A."/>
            <person name="Allen A.W."/>
            <person name="Alvarado L."/>
            <person name="Arachchi H.M."/>
            <person name="Berlin A.M."/>
            <person name="Chapman S.B."/>
            <person name="Gainer-Dewar J."/>
            <person name="Goldberg J."/>
            <person name="Griggs A."/>
            <person name="Gujja S."/>
            <person name="Hansen M."/>
            <person name="Howarth C."/>
            <person name="Imamovic A."/>
            <person name="Ireland A."/>
            <person name="Larimer J."/>
            <person name="McCowan C."/>
            <person name="Murphy C."/>
            <person name="Pearson M."/>
            <person name="Poon T.W."/>
            <person name="Priest M."/>
            <person name="Roberts A."/>
            <person name="Saif S."/>
            <person name="Shea T."/>
            <person name="Sisk P."/>
            <person name="Sykes S."/>
            <person name="Wortman J."/>
            <person name="Nusbaum C."/>
            <person name="Birren B."/>
        </authorList>
    </citation>
    <scope>NUCLEOTIDE SEQUENCE [LARGE SCALE GENOMIC DNA]</scope>
    <source>
        <strain evidence="2 3">CBS 617.96</strain>
    </source>
</reference>
<organism evidence="2 3">
    <name type="scientific">Capronia coronata CBS 617.96</name>
    <dbReference type="NCBI Taxonomy" id="1182541"/>
    <lineage>
        <taxon>Eukaryota</taxon>
        <taxon>Fungi</taxon>
        <taxon>Dikarya</taxon>
        <taxon>Ascomycota</taxon>
        <taxon>Pezizomycotina</taxon>
        <taxon>Eurotiomycetes</taxon>
        <taxon>Chaetothyriomycetidae</taxon>
        <taxon>Chaetothyriales</taxon>
        <taxon>Herpotrichiellaceae</taxon>
        <taxon>Capronia</taxon>
    </lineage>
</organism>
<dbReference type="HOGENOM" id="CLU_187034_0_0_1"/>
<name>W9XW94_9EURO</name>
<dbReference type="GeneID" id="19162545"/>
<gene>
    <name evidence="2" type="ORF">A1O1_07690</name>
</gene>
<dbReference type="AlphaFoldDB" id="W9XW94"/>
<dbReference type="OrthoDB" id="5415523at2759"/>
<keyword evidence="3" id="KW-1185">Reference proteome</keyword>
<evidence type="ECO:0008006" key="4">
    <source>
        <dbReference type="Google" id="ProtNLM"/>
    </source>
</evidence>
<dbReference type="RefSeq" id="XP_007726746.1">
    <property type="nucleotide sequence ID" value="XM_007728556.1"/>
</dbReference>
<comment type="caution">
    <text evidence="2">The sequence shown here is derived from an EMBL/GenBank/DDBJ whole genome shotgun (WGS) entry which is preliminary data.</text>
</comment>
<dbReference type="Proteomes" id="UP000019484">
    <property type="component" value="Unassembled WGS sequence"/>
</dbReference>
<sequence length="78" mass="8712">MAGSGSSSTRPNPNPNPSIPLVRPKPWLPEHDAFIRRHARNGEDATTIAILLETEYPGVRASKGWIEQRMKDLGFFVK</sequence>
<feature type="region of interest" description="Disordered" evidence="1">
    <location>
        <begin position="1"/>
        <end position="25"/>
    </location>
</feature>
<proteinExistence type="predicted"/>
<dbReference type="EMBL" id="AMWN01000007">
    <property type="protein sequence ID" value="EXJ81625.1"/>
    <property type="molecule type" value="Genomic_DNA"/>
</dbReference>